<keyword evidence="1" id="KW-1133">Transmembrane helix</keyword>
<name>A0A4Q1ATC3_9BACT</name>
<evidence type="ECO:0000313" key="3">
    <source>
        <dbReference type="EMBL" id="RXK08256.1"/>
    </source>
</evidence>
<evidence type="ECO:0000259" key="2">
    <source>
        <dbReference type="Pfam" id="PF14358"/>
    </source>
</evidence>
<gene>
    <name evidence="3" type="ORF">CRV07_00150</name>
</gene>
<dbReference type="InterPro" id="IPR025517">
    <property type="entry name" value="DUF4405"/>
</dbReference>
<keyword evidence="4" id="KW-1185">Reference proteome</keyword>
<reference evidence="3 4" key="1">
    <citation type="submission" date="2017-10" db="EMBL/GenBank/DDBJ databases">
        <title>Genomics of the genus Arcobacter.</title>
        <authorList>
            <person name="Perez-Cataluna A."/>
            <person name="Figueras M.J."/>
        </authorList>
    </citation>
    <scope>NUCLEOTIDE SEQUENCE [LARGE SCALE GENOMIC DNA]</scope>
    <source>
        <strain evidence="3 4">CECT 8441</strain>
    </source>
</reference>
<evidence type="ECO:0000313" key="4">
    <source>
        <dbReference type="Proteomes" id="UP000289758"/>
    </source>
</evidence>
<proteinExistence type="predicted"/>
<sequence length="269" mass="30762">MNLKKITSLTMLLSMFFMTFTGLILFIAPPGRVANWSNWQILGLSKHDYAYIHSTFMVLFIIMTILHLFYNWKPITSYMRNSLKQMVVFTKDMLVAVVLTLLFLIGSIVQFPPFSNFLSFGDSLKNSWEKDYGTAPYSHAELSSLKNFAKQQGYDLTKCEEILKTNNFKYETSQSLAQIAAINAVSPQYLFDLLSKSFQKEGEKTIPLTGLGRKTITEVAQTLQITPEEFILQLKSIGIEAQEDEKFKSVVEKYDLSPMDVMTKLGYKK</sequence>
<feature type="transmembrane region" description="Helical" evidence="1">
    <location>
        <begin position="49"/>
        <end position="72"/>
    </location>
</feature>
<dbReference type="Pfam" id="PF14358">
    <property type="entry name" value="DUF4405"/>
    <property type="match status" value="1"/>
</dbReference>
<dbReference type="AlphaFoldDB" id="A0A4Q1ATC3"/>
<evidence type="ECO:0000256" key="1">
    <source>
        <dbReference type="SAM" id="Phobius"/>
    </source>
</evidence>
<feature type="transmembrane region" description="Helical" evidence="1">
    <location>
        <begin position="12"/>
        <end position="29"/>
    </location>
</feature>
<organism evidence="3 4">
    <name type="scientific">Halarcobacter ebronensis</name>
    <dbReference type="NCBI Taxonomy" id="1462615"/>
    <lineage>
        <taxon>Bacteria</taxon>
        <taxon>Pseudomonadati</taxon>
        <taxon>Campylobacterota</taxon>
        <taxon>Epsilonproteobacteria</taxon>
        <taxon>Campylobacterales</taxon>
        <taxon>Arcobacteraceae</taxon>
        <taxon>Halarcobacter</taxon>
    </lineage>
</organism>
<keyword evidence="1" id="KW-0472">Membrane</keyword>
<keyword evidence="1" id="KW-0812">Transmembrane</keyword>
<protein>
    <recommendedName>
        <fullName evidence="2">Flavinylation-associated cytochrome domain-containing protein</fullName>
    </recommendedName>
</protein>
<dbReference type="EMBL" id="PDKK01000001">
    <property type="protein sequence ID" value="RXK08256.1"/>
    <property type="molecule type" value="Genomic_DNA"/>
</dbReference>
<accession>A0A4Q1ATC3</accession>
<comment type="caution">
    <text evidence="3">The sequence shown here is derived from an EMBL/GenBank/DDBJ whole genome shotgun (WGS) entry which is preliminary data.</text>
</comment>
<dbReference type="Proteomes" id="UP000289758">
    <property type="component" value="Unassembled WGS sequence"/>
</dbReference>
<dbReference type="RefSeq" id="WP_129085835.1">
    <property type="nucleotide sequence ID" value="NZ_CP053836.1"/>
</dbReference>
<feature type="transmembrane region" description="Helical" evidence="1">
    <location>
        <begin position="93"/>
        <end position="111"/>
    </location>
</feature>
<dbReference type="OrthoDB" id="9793491at2"/>
<feature type="domain" description="Flavinylation-associated cytochrome" evidence="2">
    <location>
        <begin position="6"/>
        <end position="72"/>
    </location>
</feature>